<keyword evidence="1" id="KW-0175">Coiled coil</keyword>
<dbReference type="Proteomes" id="UP000266313">
    <property type="component" value="Chromosome"/>
</dbReference>
<evidence type="ECO:0000256" key="1">
    <source>
        <dbReference type="SAM" id="Coils"/>
    </source>
</evidence>
<dbReference type="OrthoDB" id="5570466at2"/>
<dbReference type="AlphaFoldDB" id="A0A250KM93"/>
<keyword evidence="4" id="KW-1185">Reference proteome</keyword>
<feature type="coiled-coil region" evidence="1">
    <location>
        <begin position="31"/>
        <end position="58"/>
    </location>
</feature>
<reference evidence="3 4" key="1">
    <citation type="submission" date="2016-12" db="EMBL/GenBank/DDBJ databases">
        <title>Genome sequencing of Methylocaldum marinum.</title>
        <authorList>
            <person name="Takeuchi M."/>
            <person name="Kamagata Y."/>
            <person name="Hiraoka S."/>
            <person name="Oshima K."/>
            <person name="Hattori M."/>
            <person name="Iwasaki W."/>
        </authorList>
    </citation>
    <scope>NUCLEOTIDE SEQUENCE [LARGE SCALE GENOMIC DNA]</scope>
    <source>
        <strain evidence="3 4">S8</strain>
    </source>
</reference>
<evidence type="ECO:0000313" key="4">
    <source>
        <dbReference type="Proteomes" id="UP000266313"/>
    </source>
</evidence>
<organism evidence="3 4">
    <name type="scientific">Methylocaldum marinum</name>
    <dbReference type="NCBI Taxonomy" id="1432792"/>
    <lineage>
        <taxon>Bacteria</taxon>
        <taxon>Pseudomonadati</taxon>
        <taxon>Pseudomonadota</taxon>
        <taxon>Gammaproteobacteria</taxon>
        <taxon>Methylococcales</taxon>
        <taxon>Methylococcaceae</taxon>
        <taxon>Methylocaldum</taxon>
    </lineage>
</organism>
<feature type="compositionally biased region" description="Basic and acidic residues" evidence="2">
    <location>
        <begin position="1"/>
        <end position="14"/>
    </location>
</feature>
<feature type="compositionally biased region" description="Polar residues" evidence="2">
    <location>
        <begin position="77"/>
        <end position="90"/>
    </location>
</feature>
<gene>
    <name evidence="3" type="ORF">sS8_0713</name>
</gene>
<evidence type="ECO:0000256" key="2">
    <source>
        <dbReference type="SAM" id="MobiDB-lite"/>
    </source>
</evidence>
<protein>
    <submittedName>
        <fullName evidence="3">Uncharacterized protein</fullName>
    </submittedName>
</protein>
<accession>A0A250KM93</accession>
<dbReference type="RefSeq" id="WP_145986397.1">
    <property type="nucleotide sequence ID" value="NZ_AP017928.1"/>
</dbReference>
<name>A0A250KM93_9GAMM</name>
<dbReference type="KEGG" id="mmai:sS8_0713"/>
<dbReference type="EMBL" id="AP017928">
    <property type="protein sequence ID" value="BBA32678.1"/>
    <property type="molecule type" value="Genomic_DNA"/>
</dbReference>
<evidence type="ECO:0000313" key="3">
    <source>
        <dbReference type="EMBL" id="BBA32678.1"/>
    </source>
</evidence>
<feature type="region of interest" description="Disordered" evidence="2">
    <location>
        <begin position="1"/>
        <end position="21"/>
    </location>
</feature>
<proteinExistence type="predicted"/>
<sequence>MTPRLRRQEGDPAKQTETPEFPSARYFQIHFEQLYQLIQDLRERLDAATLELAALRSQTTAGVERAQVAREEPVSSARRSISALNDTPAKNQAKAEIDHCPAKRGLTNRGKSALG</sequence>
<feature type="region of interest" description="Disordered" evidence="2">
    <location>
        <begin position="58"/>
        <end position="115"/>
    </location>
</feature>